<proteinExistence type="inferred from homology"/>
<dbReference type="Gene3D" id="2.160.10.10">
    <property type="entry name" value="Hexapeptide repeat proteins"/>
    <property type="match status" value="1"/>
</dbReference>
<name>A0A1D8A5I1_9SPHN</name>
<gene>
    <name evidence="5" type="ORF">BES08_11900</name>
</gene>
<keyword evidence="4" id="KW-0012">Acyltransferase</keyword>
<evidence type="ECO:0000256" key="1">
    <source>
        <dbReference type="ARBA" id="ARBA00007274"/>
    </source>
</evidence>
<sequence>MGKRRNEAQAMTLPEPERANDVIIARCRQEIEGRLKAKVRAMLLPYWKRKYRLAELGEGFHNPRHSDMILGAGSRIGRYAYIGMGFRSQGPIVVGDLAMLASGIEIVGADHLYDIVGTPTRLGFPSAARPVTVFGLDAWIGSRVTIMEGVRIGAGAVVGSGSLVTRDVEPYTIVGGVPAKLIRRRLDERGEASHIGMVESALVSADPAGNQ</sequence>
<dbReference type="InterPro" id="IPR051159">
    <property type="entry name" value="Hexapeptide_acetyltransf"/>
</dbReference>
<dbReference type="InterPro" id="IPR001451">
    <property type="entry name" value="Hexapep"/>
</dbReference>
<evidence type="ECO:0000256" key="4">
    <source>
        <dbReference type="ARBA" id="ARBA00023315"/>
    </source>
</evidence>
<reference evidence="6" key="1">
    <citation type="journal article" date="2017" name="J. Biotechnol.">
        <title>Complete genome sequence of Novosphingobium resinovorum SA1, a versatile xenobiotic-degrading bacterium capable of utilizing sulfanilic acid.</title>
        <authorList>
            <person name="Hegedus B."/>
            <person name="Kos P.B."/>
            <person name="Balint B."/>
            <person name="Maroti G."/>
            <person name="Gan H.M."/>
            <person name="Perei K."/>
            <person name="Rakhely G."/>
        </authorList>
    </citation>
    <scope>NUCLEOTIDE SEQUENCE [LARGE SCALE GENOMIC DNA]</scope>
    <source>
        <strain evidence="6">SA1</strain>
    </source>
</reference>
<dbReference type="SUPFAM" id="SSF51161">
    <property type="entry name" value="Trimeric LpxA-like enzymes"/>
    <property type="match status" value="1"/>
</dbReference>
<dbReference type="KEGG" id="nre:BES08_11900"/>
<dbReference type="InterPro" id="IPR011004">
    <property type="entry name" value="Trimer_LpxA-like_sf"/>
</dbReference>
<evidence type="ECO:0008006" key="7">
    <source>
        <dbReference type="Google" id="ProtNLM"/>
    </source>
</evidence>
<evidence type="ECO:0000313" key="6">
    <source>
        <dbReference type="Proteomes" id="UP000094626"/>
    </source>
</evidence>
<dbReference type="InterPro" id="IPR018357">
    <property type="entry name" value="Hexapep_transf_CS"/>
</dbReference>
<dbReference type="PROSITE" id="PS00101">
    <property type="entry name" value="HEXAPEP_TRANSFERASES"/>
    <property type="match status" value="1"/>
</dbReference>
<evidence type="ECO:0000256" key="3">
    <source>
        <dbReference type="ARBA" id="ARBA00022737"/>
    </source>
</evidence>
<dbReference type="Pfam" id="PF00132">
    <property type="entry name" value="Hexapep"/>
    <property type="match status" value="1"/>
</dbReference>
<dbReference type="Proteomes" id="UP000094626">
    <property type="component" value="Chromosome"/>
</dbReference>
<organism evidence="5 6">
    <name type="scientific">Novosphingobium resinovorum</name>
    <dbReference type="NCBI Taxonomy" id="158500"/>
    <lineage>
        <taxon>Bacteria</taxon>
        <taxon>Pseudomonadati</taxon>
        <taxon>Pseudomonadota</taxon>
        <taxon>Alphaproteobacteria</taxon>
        <taxon>Sphingomonadales</taxon>
        <taxon>Sphingomonadaceae</taxon>
        <taxon>Novosphingobium</taxon>
    </lineage>
</organism>
<evidence type="ECO:0000313" key="5">
    <source>
        <dbReference type="EMBL" id="AOR77373.1"/>
    </source>
</evidence>
<keyword evidence="6" id="KW-1185">Reference proteome</keyword>
<evidence type="ECO:0000256" key="2">
    <source>
        <dbReference type="ARBA" id="ARBA00022679"/>
    </source>
</evidence>
<dbReference type="PANTHER" id="PTHR23416:SF23">
    <property type="entry name" value="ACETYLTRANSFERASE C18B11.09C-RELATED"/>
    <property type="match status" value="1"/>
</dbReference>
<dbReference type="GO" id="GO:0008374">
    <property type="term" value="F:O-acyltransferase activity"/>
    <property type="evidence" value="ECO:0007669"/>
    <property type="project" value="TreeGrafter"/>
</dbReference>
<dbReference type="AlphaFoldDB" id="A0A1D8A5I1"/>
<keyword evidence="2" id="KW-0808">Transferase</keyword>
<protein>
    <recommendedName>
        <fullName evidence="7">Acetyltransferase</fullName>
    </recommendedName>
</protein>
<accession>A0A1D8A5I1</accession>
<keyword evidence="3" id="KW-0677">Repeat</keyword>
<dbReference type="GO" id="GO:0005829">
    <property type="term" value="C:cytosol"/>
    <property type="evidence" value="ECO:0007669"/>
    <property type="project" value="TreeGrafter"/>
</dbReference>
<comment type="similarity">
    <text evidence="1">Belongs to the transferase hexapeptide repeat family.</text>
</comment>
<dbReference type="EMBL" id="CP017075">
    <property type="protein sequence ID" value="AOR77373.1"/>
    <property type="molecule type" value="Genomic_DNA"/>
</dbReference>
<dbReference type="PANTHER" id="PTHR23416">
    <property type="entry name" value="SIALIC ACID SYNTHASE-RELATED"/>
    <property type="match status" value="1"/>
</dbReference>